<feature type="region of interest" description="Disordered" evidence="1">
    <location>
        <begin position="250"/>
        <end position="291"/>
    </location>
</feature>
<organism evidence="2 3">
    <name type="scientific">Effrenium voratum</name>
    <dbReference type="NCBI Taxonomy" id="2562239"/>
    <lineage>
        <taxon>Eukaryota</taxon>
        <taxon>Sar</taxon>
        <taxon>Alveolata</taxon>
        <taxon>Dinophyceae</taxon>
        <taxon>Suessiales</taxon>
        <taxon>Symbiodiniaceae</taxon>
        <taxon>Effrenium</taxon>
    </lineage>
</organism>
<evidence type="ECO:0000313" key="3">
    <source>
        <dbReference type="Proteomes" id="UP001178507"/>
    </source>
</evidence>
<feature type="region of interest" description="Disordered" evidence="1">
    <location>
        <begin position="1"/>
        <end position="121"/>
    </location>
</feature>
<dbReference type="Proteomes" id="UP001178507">
    <property type="component" value="Unassembled WGS sequence"/>
</dbReference>
<evidence type="ECO:0000256" key="1">
    <source>
        <dbReference type="SAM" id="MobiDB-lite"/>
    </source>
</evidence>
<keyword evidence="3" id="KW-1185">Reference proteome</keyword>
<evidence type="ECO:0000313" key="2">
    <source>
        <dbReference type="EMBL" id="CAJ1389973.1"/>
    </source>
</evidence>
<sequence>MSGSLVAKKRSAAWDEEEKAKPKKKAKEPKEKPSKKKAKDQPCDPWESWDPWAWEGAWGPWSPSAPWGPSAPSAPSGAAAAAPSGAEGVSGAWVEPPKAKKDKAKAKKDKAKAATAKLSGPSQAINQNQSFSGVVTALQPRSGDLLIDCPAIARVFGRPPVIPAAANDMGARVGSIVVFRLRPGPDPVATDIVINGFDWELGDAEAEGVAEDGAERPGFLPGMRPFLKGKSKGEAKGWFGEWKGKGLGEQKGWSGWGEWKGEKGKGPFEKGMGYKGPGKVPGKEAWSGKGW</sequence>
<comment type="caution">
    <text evidence="2">The sequence shown here is derived from an EMBL/GenBank/DDBJ whole genome shotgun (WGS) entry which is preliminary data.</text>
</comment>
<dbReference type="AlphaFoldDB" id="A0AA36N2M7"/>
<gene>
    <name evidence="2" type="ORF">EVOR1521_LOCUS15489</name>
</gene>
<feature type="compositionally biased region" description="Basic residues" evidence="1">
    <location>
        <begin position="100"/>
        <end position="110"/>
    </location>
</feature>
<accession>A0AA36N2M7</accession>
<name>A0AA36N2M7_9DINO</name>
<feature type="compositionally biased region" description="Basic residues" evidence="1">
    <location>
        <begin position="21"/>
        <end position="38"/>
    </location>
</feature>
<dbReference type="EMBL" id="CAUJNA010001979">
    <property type="protein sequence ID" value="CAJ1389973.1"/>
    <property type="molecule type" value="Genomic_DNA"/>
</dbReference>
<feature type="compositionally biased region" description="Basic and acidic residues" evidence="1">
    <location>
        <begin position="259"/>
        <end position="268"/>
    </location>
</feature>
<reference evidence="2" key="1">
    <citation type="submission" date="2023-08" db="EMBL/GenBank/DDBJ databases">
        <authorList>
            <person name="Chen Y."/>
            <person name="Shah S."/>
            <person name="Dougan E. K."/>
            <person name="Thang M."/>
            <person name="Chan C."/>
        </authorList>
    </citation>
    <scope>NUCLEOTIDE SEQUENCE</scope>
</reference>
<proteinExistence type="predicted"/>
<feature type="compositionally biased region" description="Low complexity" evidence="1">
    <location>
        <begin position="56"/>
        <end position="92"/>
    </location>
</feature>
<protein>
    <submittedName>
        <fullName evidence="2">Uncharacterized protein</fullName>
    </submittedName>
</protein>